<dbReference type="Proteomes" id="UP001221413">
    <property type="component" value="Unassembled WGS sequence"/>
</dbReference>
<sequence>MVRHYKPVSVATAALCALLVQAAPAPGDLGINLVKRIGADPDPSSGFVKVAGVNGARTIPGDANFNQCYDITGQSTANAQCQALCDAEGPGVCNAYNTYKSDPVVGSTNPVGIRCCTFKVNTYTAASAQDPGPTWDISGSEVFVRQATVSAPRDYAVQGGIIVSKSPGGTYRDYVVASYTRQQAYAACLAWCIETTNKYRPATPGPSFQACAAADFFERQTLTDVVVAYRCVRYGEVTPGADKNTGQDPFRNKNGVWIQPFYTPPLTPDPVYGPGFYKDT</sequence>
<accession>A0AAD6IX56</accession>
<protein>
    <submittedName>
        <fullName evidence="2">Uncharacterized protein</fullName>
    </submittedName>
</protein>
<evidence type="ECO:0000313" key="3">
    <source>
        <dbReference type="Proteomes" id="UP001221413"/>
    </source>
</evidence>
<evidence type="ECO:0000256" key="1">
    <source>
        <dbReference type="SAM" id="SignalP"/>
    </source>
</evidence>
<keyword evidence="1" id="KW-0732">Signal</keyword>
<organism evidence="2 3">
    <name type="scientific">Drechslerella dactyloides</name>
    <name type="common">Nematode-trapping fungus</name>
    <name type="synonym">Arthrobotrys dactyloides</name>
    <dbReference type="NCBI Taxonomy" id="74499"/>
    <lineage>
        <taxon>Eukaryota</taxon>
        <taxon>Fungi</taxon>
        <taxon>Dikarya</taxon>
        <taxon>Ascomycota</taxon>
        <taxon>Pezizomycotina</taxon>
        <taxon>Orbiliomycetes</taxon>
        <taxon>Orbiliales</taxon>
        <taxon>Orbiliaceae</taxon>
        <taxon>Drechslerella</taxon>
    </lineage>
</organism>
<name>A0AAD6IX56_DREDA</name>
<reference evidence="2" key="1">
    <citation type="submission" date="2023-01" db="EMBL/GenBank/DDBJ databases">
        <title>The chitinases involved in constricting ring structure development in the nematode-trapping fungus Drechslerella dactyloides.</title>
        <authorList>
            <person name="Wang R."/>
            <person name="Zhang L."/>
            <person name="Tang P."/>
            <person name="Li S."/>
            <person name="Liang L."/>
        </authorList>
    </citation>
    <scope>NUCLEOTIDE SEQUENCE</scope>
    <source>
        <strain evidence="2">YMF1.00031</strain>
    </source>
</reference>
<dbReference type="AlphaFoldDB" id="A0AAD6IX56"/>
<comment type="caution">
    <text evidence="2">The sequence shown here is derived from an EMBL/GenBank/DDBJ whole genome shotgun (WGS) entry which is preliminary data.</text>
</comment>
<gene>
    <name evidence="2" type="ORF">Dda_6386</name>
</gene>
<evidence type="ECO:0000313" key="2">
    <source>
        <dbReference type="EMBL" id="KAJ6258346.1"/>
    </source>
</evidence>
<dbReference type="EMBL" id="JAQGDS010000008">
    <property type="protein sequence ID" value="KAJ6258346.1"/>
    <property type="molecule type" value="Genomic_DNA"/>
</dbReference>
<keyword evidence="3" id="KW-1185">Reference proteome</keyword>
<feature type="chain" id="PRO_5042030637" evidence="1">
    <location>
        <begin position="23"/>
        <end position="280"/>
    </location>
</feature>
<feature type="signal peptide" evidence="1">
    <location>
        <begin position="1"/>
        <end position="22"/>
    </location>
</feature>
<proteinExistence type="predicted"/>